<protein>
    <recommendedName>
        <fullName evidence="1">DNA-directed DNA polymerase</fullName>
        <ecNumber evidence="1">2.7.7.7</ecNumber>
    </recommendedName>
</protein>
<organism evidence="5 6">
    <name type="scientific">Antiquaquibacter oligotrophicus</name>
    <dbReference type="NCBI Taxonomy" id="2880260"/>
    <lineage>
        <taxon>Bacteria</taxon>
        <taxon>Bacillati</taxon>
        <taxon>Actinomycetota</taxon>
        <taxon>Actinomycetes</taxon>
        <taxon>Micrococcales</taxon>
        <taxon>Microbacteriaceae</taxon>
        <taxon>Antiquaquibacter</taxon>
    </lineage>
</organism>
<dbReference type="InterPro" id="IPR001098">
    <property type="entry name" value="DNA-dir_DNA_pol_A_palm_dom"/>
</dbReference>
<evidence type="ECO:0000259" key="4">
    <source>
        <dbReference type="SMART" id="SM00482"/>
    </source>
</evidence>
<dbReference type="EC" id="2.7.7.7" evidence="1"/>
<evidence type="ECO:0000313" key="6">
    <source>
        <dbReference type="Proteomes" id="UP001160142"/>
    </source>
</evidence>
<dbReference type="GO" id="GO:0003887">
    <property type="term" value="F:DNA-directed DNA polymerase activity"/>
    <property type="evidence" value="ECO:0007669"/>
    <property type="project" value="UniProtKB-EC"/>
</dbReference>
<accession>A0ABT6KM60</accession>
<keyword evidence="5" id="KW-0548">Nucleotidyltransferase</keyword>
<name>A0ABT6KM60_9MICO</name>
<comment type="caution">
    <text evidence="5">The sequence shown here is derived from an EMBL/GenBank/DDBJ whole genome shotgun (WGS) entry which is preliminary data.</text>
</comment>
<feature type="domain" description="DNA-directed DNA polymerase family A palm" evidence="4">
    <location>
        <begin position="299"/>
        <end position="509"/>
    </location>
</feature>
<gene>
    <name evidence="5" type="ORF">M2152_001283</name>
</gene>
<dbReference type="Gene3D" id="1.10.150.20">
    <property type="entry name" value="5' to 3' exonuclease, C-terminal subdomain"/>
    <property type="match status" value="1"/>
</dbReference>
<proteinExistence type="predicted"/>
<dbReference type="Pfam" id="PF00476">
    <property type="entry name" value="DNA_pol_A"/>
    <property type="match status" value="1"/>
</dbReference>
<dbReference type="PANTHER" id="PTHR10133:SF27">
    <property type="entry name" value="DNA POLYMERASE NU"/>
    <property type="match status" value="1"/>
</dbReference>
<evidence type="ECO:0000256" key="2">
    <source>
        <dbReference type="ARBA" id="ARBA00022705"/>
    </source>
</evidence>
<dbReference type="InterPro" id="IPR002298">
    <property type="entry name" value="DNA_polymerase_A"/>
</dbReference>
<evidence type="ECO:0000256" key="3">
    <source>
        <dbReference type="ARBA" id="ARBA00049244"/>
    </source>
</evidence>
<dbReference type="CDD" id="cd06444">
    <property type="entry name" value="DNA_pol_A"/>
    <property type="match status" value="1"/>
</dbReference>
<sequence>MTAASTIVLDHRSGTFFASIDDGREREVRDLASFVADRERERPRWVWDDTSWWYPRLLAEGVRVERCFDLRLCRTILRRSLLTAESELARAPLDGWDNARAPEVPPSGALFEFEAAPREPDDPVAEFRRQRTAVAGSAEPPRVDLLLAAESVGALIASELNHAGLPWDVERHGELLTEVLGARPSPGQRPLHMQRTLDRLRAALDGAEVNPDSPVELLRVLRRAGLDVSSTSKWELAEHDHPAIEPLLEYKRLARLLSANGWNWLETWVRDGRFRADFVPGGVVTGRWATSGGGALQLPKQIRGAVIADPGWVFVVADASQLEPRILAALSGDRSMIAAAGETDMYNAIVASGAVDTREHAKIGMLGAMYGGTTGQSGRLLPRLARAYPRAIGFVEDAARTGERGGQVMTRLGRTSPLPDTAWFQSQRDASSEGATPAGVAAARTRARAFGRFTRNFVVQGTAAEWALCWLAGIRQRLSALAGHGWFTTSAHLVFFVHDEVVVHCPIEHAPDVERELREAASAAGRLLFGDAGPSFPVTVATVRSYADAK</sequence>
<evidence type="ECO:0000256" key="1">
    <source>
        <dbReference type="ARBA" id="ARBA00012417"/>
    </source>
</evidence>
<dbReference type="SUPFAM" id="SSF56672">
    <property type="entry name" value="DNA/RNA polymerases"/>
    <property type="match status" value="1"/>
</dbReference>
<keyword evidence="6" id="KW-1185">Reference proteome</keyword>
<dbReference type="Gene3D" id="3.30.70.370">
    <property type="match status" value="1"/>
</dbReference>
<dbReference type="InterPro" id="IPR043502">
    <property type="entry name" value="DNA/RNA_pol_sf"/>
</dbReference>
<dbReference type="SMART" id="SM00482">
    <property type="entry name" value="POLAc"/>
    <property type="match status" value="1"/>
</dbReference>
<reference evidence="5 6" key="1">
    <citation type="submission" date="2023-04" db="EMBL/GenBank/DDBJ databases">
        <title>Genome Encyclopedia of Bacteria and Archaea VI: Functional Genomics of Type Strains.</title>
        <authorList>
            <person name="Whitman W."/>
        </authorList>
    </citation>
    <scope>NUCLEOTIDE SEQUENCE [LARGE SCALE GENOMIC DNA]</scope>
    <source>
        <strain evidence="5 6">SG_E_30_P1</strain>
    </source>
</reference>
<dbReference type="EMBL" id="JARXVQ010000001">
    <property type="protein sequence ID" value="MDH6181101.1"/>
    <property type="molecule type" value="Genomic_DNA"/>
</dbReference>
<dbReference type="PANTHER" id="PTHR10133">
    <property type="entry name" value="DNA POLYMERASE I"/>
    <property type="match status" value="1"/>
</dbReference>
<comment type="catalytic activity">
    <reaction evidence="3">
        <text>DNA(n) + a 2'-deoxyribonucleoside 5'-triphosphate = DNA(n+1) + diphosphate</text>
        <dbReference type="Rhea" id="RHEA:22508"/>
        <dbReference type="Rhea" id="RHEA-COMP:17339"/>
        <dbReference type="Rhea" id="RHEA-COMP:17340"/>
        <dbReference type="ChEBI" id="CHEBI:33019"/>
        <dbReference type="ChEBI" id="CHEBI:61560"/>
        <dbReference type="ChEBI" id="CHEBI:173112"/>
        <dbReference type="EC" id="2.7.7.7"/>
    </reaction>
</comment>
<keyword evidence="2" id="KW-0235">DNA replication</keyword>
<evidence type="ECO:0000313" key="5">
    <source>
        <dbReference type="EMBL" id="MDH6181101.1"/>
    </source>
</evidence>
<keyword evidence="5" id="KW-0808">Transferase</keyword>
<dbReference type="RefSeq" id="WP_322133423.1">
    <property type="nucleotide sequence ID" value="NZ_CP085036.1"/>
</dbReference>
<dbReference type="Proteomes" id="UP001160142">
    <property type="component" value="Unassembled WGS sequence"/>
</dbReference>
<dbReference type="NCBIfam" id="NF011538">
    <property type="entry name" value="PRK14975.1-1"/>
    <property type="match status" value="1"/>
</dbReference>